<feature type="region of interest" description="Disordered" evidence="1">
    <location>
        <begin position="55"/>
        <end position="147"/>
    </location>
</feature>
<keyword evidence="3" id="KW-1185">Reference proteome</keyword>
<comment type="caution">
    <text evidence="2">The sequence shown here is derived from an EMBL/GenBank/DDBJ whole genome shotgun (WGS) entry which is preliminary data.</text>
</comment>
<dbReference type="RefSeq" id="WP_345045887.1">
    <property type="nucleotide sequence ID" value="NZ_BAAAYL010000004.1"/>
</dbReference>
<organism evidence="2 3">
    <name type="scientific">Streptomyces sannanensis</name>
    <dbReference type="NCBI Taxonomy" id="285536"/>
    <lineage>
        <taxon>Bacteria</taxon>
        <taxon>Bacillati</taxon>
        <taxon>Actinomycetota</taxon>
        <taxon>Actinomycetes</taxon>
        <taxon>Kitasatosporales</taxon>
        <taxon>Streptomycetaceae</taxon>
        <taxon>Streptomyces</taxon>
    </lineage>
</organism>
<evidence type="ECO:0000313" key="3">
    <source>
        <dbReference type="Proteomes" id="UP001499990"/>
    </source>
</evidence>
<proteinExistence type="predicted"/>
<reference evidence="3" key="1">
    <citation type="journal article" date="2019" name="Int. J. Syst. Evol. Microbiol.">
        <title>The Global Catalogue of Microorganisms (GCM) 10K type strain sequencing project: providing services to taxonomists for standard genome sequencing and annotation.</title>
        <authorList>
            <consortium name="The Broad Institute Genomics Platform"/>
            <consortium name="The Broad Institute Genome Sequencing Center for Infectious Disease"/>
            <person name="Wu L."/>
            <person name="Ma J."/>
        </authorList>
    </citation>
    <scope>NUCLEOTIDE SEQUENCE [LARGE SCALE GENOMIC DNA]</scope>
    <source>
        <strain evidence="3">JCM 9651</strain>
    </source>
</reference>
<dbReference type="EMBL" id="BAAAYL010000004">
    <property type="protein sequence ID" value="GAA3381372.1"/>
    <property type="molecule type" value="Genomic_DNA"/>
</dbReference>
<evidence type="ECO:0000256" key="1">
    <source>
        <dbReference type="SAM" id="MobiDB-lite"/>
    </source>
</evidence>
<gene>
    <name evidence="2" type="ORF">GCM10020367_72360</name>
</gene>
<protein>
    <submittedName>
        <fullName evidence="2">Uncharacterized protein</fullName>
    </submittedName>
</protein>
<accession>A0ABP6SP82</accession>
<name>A0ABP6SP82_9ACTN</name>
<evidence type="ECO:0000313" key="2">
    <source>
        <dbReference type="EMBL" id="GAA3381372.1"/>
    </source>
</evidence>
<sequence length="147" mass="15305">MRPAPARRVGDAGLRTELAQDEVQIVNTEGLGLAVATITGISKHGDRYALEGELLREDARAGKPTAPTGPVTPSPTSDQPLSLLGYEGAPWTSDPFPRDPHAFQQPVTAEDIQATGQRAFGEPHASPPLWSSAAACTTPPTGSPSTA</sequence>
<dbReference type="Proteomes" id="UP001499990">
    <property type="component" value="Unassembled WGS sequence"/>
</dbReference>
<feature type="compositionally biased region" description="Polar residues" evidence="1">
    <location>
        <begin position="134"/>
        <end position="147"/>
    </location>
</feature>